<evidence type="ECO:0000313" key="1">
    <source>
        <dbReference type="EMBL" id="GAA4789886.1"/>
    </source>
</evidence>
<evidence type="ECO:0000313" key="2">
    <source>
        <dbReference type="Proteomes" id="UP001500928"/>
    </source>
</evidence>
<dbReference type="RefSeq" id="WP_345414920.1">
    <property type="nucleotide sequence ID" value="NZ_BAABHO010000018.1"/>
</dbReference>
<protein>
    <recommendedName>
        <fullName evidence="3">B3/B4 tRNA-binding domain-containing protein</fullName>
    </recommendedName>
</protein>
<comment type="caution">
    <text evidence="1">The sequence shown here is derived from an EMBL/GenBank/DDBJ whole genome shotgun (WGS) entry which is preliminary data.</text>
</comment>
<gene>
    <name evidence="1" type="ORF">GCM10023200_25810</name>
</gene>
<dbReference type="Proteomes" id="UP001500928">
    <property type="component" value="Unassembled WGS sequence"/>
</dbReference>
<name>A0ABP9B328_9PSEU</name>
<organism evidence="1 2">
    <name type="scientific">Actinomycetospora chlora</name>
    <dbReference type="NCBI Taxonomy" id="663608"/>
    <lineage>
        <taxon>Bacteria</taxon>
        <taxon>Bacillati</taxon>
        <taxon>Actinomycetota</taxon>
        <taxon>Actinomycetes</taxon>
        <taxon>Pseudonocardiales</taxon>
        <taxon>Pseudonocardiaceae</taxon>
        <taxon>Actinomycetospora</taxon>
    </lineage>
</organism>
<dbReference type="EMBL" id="BAABHO010000018">
    <property type="protein sequence ID" value="GAA4789886.1"/>
    <property type="molecule type" value="Genomic_DNA"/>
</dbReference>
<accession>A0ABP9B328</accession>
<reference evidence="2" key="1">
    <citation type="journal article" date="2019" name="Int. J. Syst. Evol. Microbiol.">
        <title>The Global Catalogue of Microorganisms (GCM) 10K type strain sequencing project: providing services to taxonomists for standard genome sequencing and annotation.</title>
        <authorList>
            <consortium name="The Broad Institute Genomics Platform"/>
            <consortium name="The Broad Institute Genome Sequencing Center for Infectious Disease"/>
            <person name="Wu L."/>
            <person name="Ma J."/>
        </authorList>
    </citation>
    <scope>NUCLEOTIDE SEQUENCE [LARGE SCALE GENOMIC DNA]</scope>
    <source>
        <strain evidence="2">JCM 17979</strain>
    </source>
</reference>
<proteinExistence type="predicted"/>
<sequence length="216" mass="22663">MDATGPVPQRGSVAPDLRREFGTLGLWWAAVDVAARAREDGRARLHRLSDDYRPRDALTTGGRPAAHDAARAFARQVGLDPDAAPLRRDLGALDAAIAGRLVPSGAVADALLAVAVTTGVSLGAVDAAAVDGPPRLRTTGPGETVGRGRRARPLAAGTIVVADDHRALAPLYAAPPRDLDPHRARRVVLWAVEVPDAPPLETEEAVWNAARFLTGE</sequence>
<keyword evidence="2" id="KW-1185">Reference proteome</keyword>
<evidence type="ECO:0008006" key="3">
    <source>
        <dbReference type="Google" id="ProtNLM"/>
    </source>
</evidence>